<evidence type="ECO:0000256" key="1">
    <source>
        <dbReference type="ARBA" id="ARBA00004123"/>
    </source>
</evidence>
<proteinExistence type="predicted"/>
<dbReference type="KEGG" id="fvr:FVEG_16160"/>
<dbReference type="Pfam" id="PF04082">
    <property type="entry name" value="Fungal_trans"/>
    <property type="match status" value="1"/>
</dbReference>
<evidence type="ECO:0000313" key="5">
    <source>
        <dbReference type="EMBL" id="EWG47596.1"/>
    </source>
</evidence>
<organism evidence="5 6">
    <name type="scientific">Gibberella moniliformis (strain M3125 / FGSC 7600)</name>
    <name type="common">Maize ear and stalk rot fungus</name>
    <name type="synonym">Fusarium verticillioides</name>
    <dbReference type="NCBI Taxonomy" id="334819"/>
    <lineage>
        <taxon>Eukaryota</taxon>
        <taxon>Fungi</taxon>
        <taxon>Dikarya</taxon>
        <taxon>Ascomycota</taxon>
        <taxon>Pezizomycotina</taxon>
        <taxon>Sordariomycetes</taxon>
        <taxon>Hypocreomycetidae</taxon>
        <taxon>Hypocreales</taxon>
        <taxon>Nectriaceae</taxon>
        <taxon>Fusarium</taxon>
        <taxon>Fusarium fujikuroi species complex</taxon>
    </lineage>
</organism>
<dbReference type="GO" id="GO:0003677">
    <property type="term" value="F:DNA binding"/>
    <property type="evidence" value="ECO:0007669"/>
    <property type="project" value="InterPro"/>
</dbReference>
<dbReference type="EMBL" id="CM000585">
    <property type="protein sequence ID" value="EWG47596.1"/>
    <property type="molecule type" value="Genomic_DNA"/>
</dbReference>
<dbReference type="Proteomes" id="UP000009096">
    <property type="component" value="Chromosome 8"/>
</dbReference>
<name>W7M9C9_GIBM7</name>
<protein>
    <recommendedName>
        <fullName evidence="4">Xylanolytic transcriptional activator regulatory domain-containing protein</fullName>
    </recommendedName>
</protein>
<reference evidence="5 6" key="1">
    <citation type="journal article" date="2010" name="Nature">
        <title>Comparative genomics reveals mobile pathogenicity chromosomes in Fusarium.</title>
        <authorList>
            <person name="Ma L.J."/>
            <person name="van der Does H.C."/>
            <person name="Borkovich K.A."/>
            <person name="Coleman J.J."/>
            <person name="Daboussi M.J."/>
            <person name="Di Pietro A."/>
            <person name="Dufresne M."/>
            <person name="Freitag M."/>
            <person name="Grabherr M."/>
            <person name="Henrissat B."/>
            <person name="Houterman P.M."/>
            <person name="Kang S."/>
            <person name="Shim W.B."/>
            <person name="Woloshuk C."/>
            <person name="Xie X."/>
            <person name="Xu J.R."/>
            <person name="Antoniw J."/>
            <person name="Baker S.E."/>
            <person name="Bluhm B.H."/>
            <person name="Breakspear A."/>
            <person name="Brown D.W."/>
            <person name="Butchko R.A."/>
            <person name="Chapman S."/>
            <person name="Coulson R."/>
            <person name="Coutinho P.M."/>
            <person name="Danchin E.G."/>
            <person name="Diener A."/>
            <person name="Gale L.R."/>
            <person name="Gardiner D.M."/>
            <person name="Goff S."/>
            <person name="Hammond-Kosack K.E."/>
            <person name="Hilburn K."/>
            <person name="Hua-Van A."/>
            <person name="Jonkers W."/>
            <person name="Kazan K."/>
            <person name="Kodira C.D."/>
            <person name="Koehrsen M."/>
            <person name="Kumar L."/>
            <person name="Lee Y.H."/>
            <person name="Li L."/>
            <person name="Manners J.M."/>
            <person name="Miranda-Saavedra D."/>
            <person name="Mukherjee M."/>
            <person name="Park G."/>
            <person name="Park J."/>
            <person name="Park S.Y."/>
            <person name="Proctor R.H."/>
            <person name="Regev A."/>
            <person name="Ruiz-Roldan M.C."/>
            <person name="Sain D."/>
            <person name="Sakthikumar S."/>
            <person name="Sykes S."/>
            <person name="Schwartz D.C."/>
            <person name="Turgeon B.G."/>
            <person name="Wapinski I."/>
            <person name="Yoder O."/>
            <person name="Young S."/>
            <person name="Zeng Q."/>
            <person name="Zhou S."/>
            <person name="Galagan J."/>
            <person name="Cuomo C.A."/>
            <person name="Kistler H.C."/>
            <person name="Rep M."/>
        </authorList>
    </citation>
    <scope>NUCLEOTIDE SEQUENCE [LARGE SCALE GENOMIC DNA]</scope>
    <source>
        <strain evidence="6">M3125 / FGSC 7600</strain>
    </source>
</reference>
<dbReference type="RefSeq" id="XP_018753787.1">
    <property type="nucleotide sequence ID" value="XM_018905398.1"/>
</dbReference>
<dbReference type="GO" id="GO:0008270">
    <property type="term" value="F:zinc ion binding"/>
    <property type="evidence" value="ECO:0007669"/>
    <property type="project" value="InterPro"/>
</dbReference>
<dbReference type="GO" id="GO:0005634">
    <property type="term" value="C:nucleus"/>
    <property type="evidence" value="ECO:0007669"/>
    <property type="project" value="UniProtKB-SubCell"/>
</dbReference>
<evidence type="ECO:0000259" key="4">
    <source>
        <dbReference type="Pfam" id="PF04082"/>
    </source>
</evidence>
<dbReference type="PANTHER" id="PTHR31001">
    <property type="entry name" value="UNCHARACTERIZED TRANSCRIPTIONAL REGULATORY PROTEIN"/>
    <property type="match status" value="1"/>
</dbReference>
<dbReference type="VEuPathDB" id="FungiDB:FVEG_16160"/>
<dbReference type="PANTHER" id="PTHR31001:SF57">
    <property type="entry name" value="ZN(II)2CYS6 TRANSCRIPTION FACTOR (EUROFUNG)"/>
    <property type="match status" value="1"/>
</dbReference>
<evidence type="ECO:0000313" key="6">
    <source>
        <dbReference type="Proteomes" id="UP000009096"/>
    </source>
</evidence>
<keyword evidence="2" id="KW-0539">Nucleus</keyword>
<evidence type="ECO:0000256" key="3">
    <source>
        <dbReference type="SAM" id="MobiDB-lite"/>
    </source>
</evidence>
<evidence type="ECO:0000256" key="2">
    <source>
        <dbReference type="ARBA" id="ARBA00023242"/>
    </source>
</evidence>
<dbReference type="EMBL" id="DS022250">
    <property type="protein sequence ID" value="EWG47596.1"/>
    <property type="molecule type" value="Genomic_DNA"/>
</dbReference>
<dbReference type="InterPro" id="IPR050613">
    <property type="entry name" value="Sec_Metabolite_Reg"/>
</dbReference>
<dbReference type="CDD" id="cd12148">
    <property type="entry name" value="fungal_TF_MHR"/>
    <property type="match status" value="1"/>
</dbReference>
<comment type="subcellular location">
    <subcellularLocation>
        <location evidence="1">Nucleus</location>
    </subcellularLocation>
</comment>
<sequence>MGLHRDGTTFVLKPFDTELRRRLWWHICLLDMRSSEFHGYKPIVRGDVFDIKLPLNINDSDITPNMTEAPKEHEGYTQMKFCLKRCEMTKAGWKVGCASPISSSTATVARADGEQIVQELQSQLEERYLRYFDESVSFMLFTLKVTRLIVARTGLMVDFPRKQKEAYTSTIIRDRLFSISMEVLELSRFIMTTSSISKWTWHSKAHIHWHAVIFVRSEICSRPASAECDRAWEFLNTVHNQWSMNERGRRGNLSRPIQRLIVKARYVREMQQLDPGFHLARRMATPDTAPVQAGSSELQQETPDPYGIPGKVSPDEYMDWMLEDVGIDLYSEWRTDPAGASIMIVIRKQTQLLAN</sequence>
<feature type="region of interest" description="Disordered" evidence="3">
    <location>
        <begin position="288"/>
        <end position="307"/>
    </location>
</feature>
<dbReference type="OrthoDB" id="435881at2759"/>
<feature type="domain" description="Xylanolytic transcriptional activator regulatory" evidence="4">
    <location>
        <begin position="1"/>
        <end position="73"/>
    </location>
</feature>
<dbReference type="InterPro" id="IPR007219">
    <property type="entry name" value="XnlR_reg_dom"/>
</dbReference>
<gene>
    <name evidence="5" type="ORF">FVEG_16160</name>
</gene>
<dbReference type="GeneID" id="30073036"/>
<dbReference type="AlphaFoldDB" id="W7M9C9"/>
<accession>W7M9C9</accession>
<keyword evidence="6" id="KW-1185">Reference proteome</keyword>
<dbReference type="GO" id="GO:0006351">
    <property type="term" value="P:DNA-templated transcription"/>
    <property type="evidence" value="ECO:0007669"/>
    <property type="project" value="InterPro"/>
</dbReference>
<feature type="compositionally biased region" description="Polar residues" evidence="3">
    <location>
        <begin position="293"/>
        <end position="302"/>
    </location>
</feature>